<protein>
    <submittedName>
        <fullName evidence="2">Uma2 family endonuclease</fullName>
    </submittedName>
</protein>
<keyword evidence="2" id="KW-0540">Nuclease</keyword>
<reference evidence="2" key="1">
    <citation type="submission" date="2020-10" db="EMBL/GenBank/DDBJ databases">
        <authorList>
            <person name="Gilroy R."/>
        </authorList>
    </citation>
    <scope>NUCLEOTIDE SEQUENCE</scope>
    <source>
        <strain evidence="2">CHK190-19873</strain>
    </source>
</reference>
<dbReference type="Gene3D" id="3.90.1570.10">
    <property type="entry name" value="tt1808, chain A"/>
    <property type="match status" value="1"/>
</dbReference>
<keyword evidence="2" id="KW-0255">Endonuclease</keyword>
<feature type="domain" description="Putative restriction endonuclease" evidence="1">
    <location>
        <begin position="12"/>
        <end position="175"/>
    </location>
</feature>
<dbReference type="InterPro" id="IPR012296">
    <property type="entry name" value="Nuclease_put_TT1808"/>
</dbReference>
<evidence type="ECO:0000313" key="3">
    <source>
        <dbReference type="Proteomes" id="UP000823935"/>
    </source>
</evidence>
<dbReference type="AlphaFoldDB" id="A0A9D1JJI8"/>
<gene>
    <name evidence="2" type="ORF">IAB44_06680</name>
</gene>
<name>A0A9D1JJI8_9FIRM</name>
<organism evidence="2 3">
    <name type="scientific">Candidatus Limivivens intestinipullorum</name>
    <dbReference type="NCBI Taxonomy" id="2840858"/>
    <lineage>
        <taxon>Bacteria</taxon>
        <taxon>Bacillati</taxon>
        <taxon>Bacillota</taxon>
        <taxon>Clostridia</taxon>
        <taxon>Lachnospirales</taxon>
        <taxon>Lachnospiraceae</taxon>
        <taxon>Lachnospiraceae incertae sedis</taxon>
        <taxon>Candidatus Limivivens</taxon>
    </lineage>
</organism>
<evidence type="ECO:0000313" key="2">
    <source>
        <dbReference type="EMBL" id="HIS31216.1"/>
    </source>
</evidence>
<dbReference type="GO" id="GO:0004519">
    <property type="term" value="F:endonuclease activity"/>
    <property type="evidence" value="ECO:0007669"/>
    <property type="project" value="UniProtKB-KW"/>
</dbReference>
<evidence type="ECO:0000259" key="1">
    <source>
        <dbReference type="Pfam" id="PF05685"/>
    </source>
</evidence>
<dbReference type="Pfam" id="PF05685">
    <property type="entry name" value="Uma2"/>
    <property type="match status" value="1"/>
</dbReference>
<dbReference type="PANTHER" id="PTHR36558">
    <property type="entry name" value="GLR1098 PROTEIN"/>
    <property type="match status" value="1"/>
</dbReference>
<dbReference type="Proteomes" id="UP000823935">
    <property type="component" value="Unassembled WGS sequence"/>
</dbReference>
<proteinExistence type="predicted"/>
<keyword evidence="2" id="KW-0378">Hydrolase</keyword>
<accession>A0A9D1JJI8</accession>
<reference evidence="2" key="2">
    <citation type="journal article" date="2021" name="PeerJ">
        <title>Extensive microbial diversity within the chicken gut microbiome revealed by metagenomics and culture.</title>
        <authorList>
            <person name="Gilroy R."/>
            <person name="Ravi A."/>
            <person name="Getino M."/>
            <person name="Pursley I."/>
            <person name="Horton D.L."/>
            <person name="Alikhan N.F."/>
            <person name="Baker D."/>
            <person name="Gharbi K."/>
            <person name="Hall N."/>
            <person name="Watson M."/>
            <person name="Adriaenssens E.M."/>
            <person name="Foster-Nyarko E."/>
            <person name="Jarju S."/>
            <person name="Secka A."/>
            <person name="Antonio M."/>
            <person name="Oren A."/>
            <person name="Chaudhuri R.R."/>
            <person name="La Ragione R."/>
            <person name="Hildebrand F."/>
            <person name="Pallen M.J."/>
        </authorList>
    </citation>
    <scope>NUCLEOTIDE SEQUENCE</scope>
    <source>
        <strain evidence="2">CHK190-19873</strain>
    </source>
</reference>
<dbReference type="InterPro" id="IPR011335">
    <property type="entry name" value="Restrct_endonuc-II-like"/>
</dbReference>
<dbReference type="EMBL" id="DVIQ01000033">
    <property type="protein sequence ID" value="HIS31216.1"/>
    <property type="molecule type" value="Genomic_DNA"/>
</dbReference>
<sequence>MTLPQEKTYTIEDIYNLPEGTRAELIDGQIYYMAPPSRTHQRIVSKLNQVISNYIDQKKGLCEVYPAPFAVFLNKDDINYVEPDISVICDPSKLDDKGCRGAPDWIIEIISPCTQSMDYGTKLFKYHTAGVREYWIVNPAKKIVSVFDLENEQQSGVYSFDEEIPVTIYPGFAIKLSDVL</sequence>
<dbReference type="CDD" id="cd06260">
    <property type="entry name" value="DUF820-like"/>
    <property type="match status" value="1"/>
</dbReference>
<dbReference type="SUPFAM" id="SSF52980">
    <property type="entry name" value="Restriction endonuclease-like"/>
    <property type="match status" value="1"/>
</dbReference>
<dbReference type="InterPro" id="IPR008538">
    <property type="entry name" value="Uma2"/>
</dbReference>
<comment type="caution">
    <text evidence="2">The sequence shown here is derived from an EMBL/GenBank/DDBJ whole genome shotgun (WGS) entry which is preliminary data.</text>
</comment>
<dbReference type="PANTHER" id="PTHR36558:SF1">
    <property type="entry name" value="RESTRICTION ENDONUCLEASE DOMAIN-CONTAINING PROTEIN-RELATED"/>
    <property type="match status" value="1"/>
</dbReference>